<accession>A0A061FH48</accession>
<dbReference type="AlphaFoldDB" id="A0A061FH48"/>
<protein>
    <submittedName>
        <fullName evidence="1">Uncharacterized protein</fullName>
    </submittedName>
</protein>
<keyword evidence="2" id="KW-1185">Reference proteome</keyword>
<dbReference type="EMBL" id="CM001886">
    <property type="protein sequence ID" value="EOY16208.1"/>
    <property type="molecule type" value="Genomic_DNA"/>
</dbReference>
<dbReference type="Proteomes" id="UP000026915">
    <property type="component" value="Chromosome 8"/>
</dbReference>
<organism evidence="1 2">
    <name type="scientific">Theobroma cacao</name>
    <name type="common">Cacao</name>
    <name type="synonym">Cocoa</name>
    <dbReference type="NCBI Taxonomy" id="3641"/>
    <lineage>
        <taxon>Eukaryota</taxon>
        <taxon>Viridiplantae</taxon>
        <taxon>Streptophyta</taxon>
        <taxon>Embryophyta</taxon>
        <taxon>Tracheophyta</taxon>
        <taxon>Spermatophyta</taxon>
        <taxon>Magnoliopsida</taxon>
        <taxon>eudicotyledons</taxon>
        <taxon>Gunneridae</taxon>
        <taxon>Pentapetalae</taxon>
        <taxon>rosids</taxon>
        <taxon>malvids</taxon>
        <taxon>Malvales</taxon>
        <taxon>Malvaceae</taxon>
        <taxon>Byttnerioideae</taxon>
        <taxon>Theobroma</taxon>
    </lineage>
</organism>
<reference evidence="1 2" key="1">
    <citation type="journal article" date="2013" name="Genome Biol.">
        <title>The genome sequence of the most widely cultivated cacao type and its use to identify candidate genes regulating pod color.</title>
        <authorList>
            <person name="Motamayor J.C."/>
            <person name="Mockaitis K."/>
            <person name="Schmutz J."/>
            <person name="Haiminen N."/>
            <person name="Iii D.L."/>
            <person name="Cornejo O."/>
            <person name="Findley S.D."/>
            <person name="Zheng P."/>
            <person name="Utro F."/>
            <person name="Royaert S."/>
            <person name="Saski C."/>
            <person name="Jenkins J."/>
            <person name="Podicheti R."/>
            <person name="Zhao M."/>
            <person name="Scheffler B.E."/>
            <person name="Stack J.C."/>
            <person name="Feltus F.A."/>
            <person name="Mustiga G.M."/>
            <person name="Amores F."/>
            <person name="Phillips W."/>
            <person name="Marelli J.P."/>
            <person name="May G.D."/>
            <person name="Shapiro H."/>
            <person name="Ma J."/>
            <person name="Bustamante C.D."/>
            <person name="Schnell R.J."/>
            <person name="Main D."/>
            <person name="Gilbert D."/>
            <person name="Parida L."/>
            <person name="Kuhn D.N."/>
        </authorList>
    </citation>
    <scope>NUCLEOTIDE SEQUENCE [LARGE SCALE GENOMIC DNA]</scope>
    <source>
        <strain evidence="2">cv. Matina 1-6</strain>
    </source>
</reference>
<dbReference type="Gramene" id="EOY16208">
    <property type="protein sequence ID" value="EOY16208"/>
    <property type="gene ID" value="TCM_035047"/>
</dbReference>
<proteinExistence type="predicted"/>
<name>A0A061FH48_THECC</name>
<gene>
    <name evidence="1" type="ORF">TCM_035047</name>
</gene>
<dbReference type="InParanoid" id="A0A061FH48"/>
<dbReference type="HOGENOM" id="CLU_2692797_0_0_1"/>
<evidence type="ECO:0000313" key="2">
    <source>
        <dbReference type="Proteomes" id="UP000026915"/>
    </source>
</evidence>
<sequence length="74" mass="7616">MRNRAIGTFGNSALTVGLEGGAQCLTLVDPSHVALVWLMSVGSQSMVGQALTGLSFLSLEDISPSGQDLGPIIE</sequence>
<evidence type="ECO:0000313" key="1">
    <source>
        <dbReference type="EMBL" id="EOY16208.1"/>
    </source>
</evidence>